<keyword evidence="3" id="KW-1185">Reference proteome</keyword>
<dbReference type="OrthoDB" id="7874922at2"/>
<evidence type="ECO:0000256" key="1">
    <source>
        <dbReference type="SAM" id="Phobius"/>
    </source>
</evidence>
<dbReference type="AlphaFoldDB" id="A0A1I4P374"/>
<organism evidence="2 3">
    <name type="scientific">Shimia aestuarii</name>
    <dbReference type="NCBI Taxonomy" id="254406"/>
    <lineage>
        <taxon>Bacteria</taxon>
        <taxon>Pseudomonadati</taxon>
        <taxon>Pseudomonadota</taxon>
        <taxon>Alphaproteobacteria</taxon>
        <taxon>Rhodobacterales</taxon>
        <taxon>Roseobacteraceae</taxon>
    </lineage>
</organism>
<protein>
    <submittedName>
        <fullName evidence="2">Uncharacterized protein</fullName>
    </submittedName>
</protein>
<dbReference type="Proteomes" id="UP000199144">
    <property type="component" value="Unassembled WGS sequence"/>
</dbReference>
<dbReference type="STRING" id="254406.SAMN04488042_10555"/>
<feature type="transmembrane region" description="Helical" evidence="1">
    <location>
        <begin position="32"/>
        <end position="54"/>
    </location>
</feature>
<evidence type="ECO:0000313" key="2">
    <source>
        <dbReference type="EMBL" id="SFM22095.1"/>
    </source>
</evidence>
<reference evidence="2 3" key="1">
    <citation type="submission" date="2016-10" db="EMBL/GenBank/DDBJ databases">
        <authorList>
            <person name="de Groot N.N."/>
        </authorList>
    </citation>
    <scope>NUCLEOTIDE SEQUENCE [LARGE SCALE GENOMIC DNA]</scope>
    <source>
        <strain evidence="2 3">DSM 15283</strain>
    </source>
</reference>
<dbReference type="EMBL" id="FOTQ01000005">
    <property type="protein sequence ID" value="SFM22095.1"/>
    <property type="molecule type" value="Genomic_DNA"/>
</dbReference>
<proteinExistence type="predicted"/>
<feature type="transmembrane region" description="Helical" evidence="1">
    <location>
        <begin position="7"/>
        <end position="26"/>
    </location>
</feature>
<keyword evidence="1" id="KW-0812">Transmembrane</keyword>
<sequence length="61" mass="6572">MGRGLEAWIPIGMPALGGLAGVIWVNAFKMDFINPVLGIGGGIVLGWIAGRIILKLMQRRR</sequence>
<keyword evidence="1" id="KW-1133">Transmembrane helix</keyword>
<keyword evidence="1" id="KW-0472">Membrane</keyword>
<gene>
    <name evidence="2" type="ORF">SAMN04488042_10555</name>
</gene>
<evidence type="ECO:0000313" key="3">
    <source>
        <dbReference type="Proteomes" id="UP000199144"/>
    </source>
</evidence>
<name>A0A1I4P374_9RHOB</name>
<accession>A0A1I4P374</accession>
<dbReference type="RefSeq" id="WP_093094246.1">
    <property type="nucleotide sequence ID" value="NZ_FOTQ01000005.1"/>
</dbReference>